<dbReference type="AlphaFoldDB" id="A0A919Q2P8"/>
<dbReference type="Proteomes" id="UP000652354">
    <property type="component" value="Unassembled WGS sequence"/>
</dbReference>
<keyword evidence="1" id="KW-0812">Transmembrane</keyword>
<keyword evidence="1" id="KW-0472">Membrane</keyword>
<keyword evidence="1" id="KW-1133">Transmembrane helix</keyword>
<gene>
    <name evidence="2" type="ORF">Dac01nite_15180</name>
</gene>
<organism evidence="2 3">
    <name type="scientific">Demequina activiva</name>
    <dbReference type="NCBI Taxonomy" id="1582364"/>
    <lineage>
        <taxon>Bacteria</taxon>
        <taxon>Bacillati</taxon>
        <taxon>Actinomycetota</taxon>
        <taxon>Actinomycetes</taxon>
        <taxon>Micrococcales</taxon>
        <taxon>Demequinaceae</taxon>
        <taxon>Demequina</taxon>
    </lineage>
</organism>
<evidence type="ECO:0000313" key="3">
    <source>
        <dbReference type="Proteomes" id="UP000652354"/>
    </source>
</evidence>
<proteinExistence type="predicted"/>
<dbReference type="RefSeq" id="WP_203655378.1">
    <property type="nucleotide sequence ID" value="NZ_BONR01000003.1"/>
</dbReference>
<dbReference type="EMBL" id="BONR01000003">
    <property type="protein sequence ID" value="GIG54766.1"/>
    <property type="molecule type" value="Genomic_DNA"/>
</dbReference>
<protein>
    <submittedName>
        <fullName evidence="2">Uncharacterized protein</fullName>
    </submittedName>
</protein>
<reference evidence="2" key="1">
    <citation type="submission" date="2021-01" db="EMBL/GenBank/DDBJ databases">
        <title>Whole genome shotgun sequence of Demequina activiva NBRC 110675.</title>
        <authorList>
            <person name="Komaki H."/>
            <person name="Tamura T."/>
        </authorList>
    </citation>
    <scope>NUCLEOTIDE SEQUENCE</scope>
    <source>
        <strain evidence="2">NBRC 110675</strain>
    </source>
</reference>
<comment type="caution">
    <text evidence="2">The sequence shown here is derived from an EMBL/GenBank/DDBJ whole genome shotgun (WGS) entry which is preliminary data.</text>
</comment>
<accession>A0A919Q2P8</accession>
<evidence type="ECO:0000313" key="2">
    <source>
        <dbReference type="EMBL" id="GIG54766.1"/>
    </source>
</evidence>
<keyword evidence="3" id="KW-1185">Reference proteome</keyword>
<sequence>MTYLSRAAVASAADIGFRPVMNRWGKVRAVTRQDAAAIGAAEDARALVTLRAGITERASGGVAGAAVALGVVASLAVVGLALWPPAETIWGWLVALVLLILGGTVVLLMSFDAEPRSDAWCYLLDRRIRQLDGPPRAGATGPATSLLSRLTGRAPRT</sequence>
<name>A0A919Q2P8_9MICO</name>
<evidence type="ECO:0000256" key="1">
    <source>
        <dbReference type="SAM" id="Phobius"/>
    </source>
</evidence>
<feature type="transmembrane region" description="Helical" evidence="1">
    <location>
        <begin position="61"/>
        <end position="83"/>
    </location>
</feature>
<feature type="transmembrane region" description="Helical" evidence="1">
    <location>
        <begin position="89"/>
        <end position="109"/>
    </location>
</feature>